<keyword evidence="3 5" id="KW-0493">Microtubule</keyword>
<evidence type="ECO:0000259" key="8">
    <source>
        <dbReference type="Pfam" id="PF17681"/>
    </source>
</evidence>
<keyword evidence="4 5" id="KW-0206">Cytoskeleton</keyword>
<feature type="region of interest" description="Disordered" evidence="6">
    <location>
        <begin position="500"/>
        <end position="558"/>
    </location>
</feature>
<feature type="compositionally biased region" description="Basic and acidic residues" evidence="6">
    <location>
        <begin position="533"/>
        <end position="558"/>
    </location>
</feature>
<evidence type="ECO:0000256" key="4">
    <source>
        <dbReference type="ARBA" id="ARBA00023212"/>
    </source>
</evidence>
<dbReference type="PANTHER" id="PTHR19302:SF70">
    <property type="entry name" value="GAMMA-TUBULIN COMPLEX COMPONENT 6"/>
    <property type="match status" value="1"/>
</dbReference>
<dbReference type="InterPro" id="IPR041470">
    <property type="entry name" value="GCP_N"/>
</dbReference>
<evidence type="ECO:0000256" key="5">
    <source>
        <dbReference type="RuleBase" id="RU363050"/>
    </source>
</evidence>
<dbReference type="PANTHER" id="PTHR19302">
    <property type="entry name" value="GAMMA TUBULIN COMPLEX PROTEIN"/>
    <property type="match status" value="1"/>
</dbReference>
<protein>
    <recommendedName>
        <fullName evidence="5">Spindle pole body component</fullName>
    </recommendedName>
</protein>
<comment type="similarity">
    <text evidence="1 5">Belongs to the TUBGCP family.</text>
</comment>
<feature type="domain" description="Gamma tubulin complex component protein N-terminal" evidence="8">
    <location>
        <begin position="2"/>
        <end position="322"/>
    </location>
</feature>
<accession>A0ABR2WHN4</accession>
<name>A0ABR2WHN4_9FUNG</name>
<dbReference type="Gene3D" id="1.20.120.1900">
    <property type="entry name" value="Gamma-tubulin complex, C-terminal domain"/>
    <property type="match status" value="1"/>
</dbReference>
<dbReference type="Pfam" id="PF04130">
    <property type="entry name" value="GCP_C_terminal"/>
    <property type="match status" value="1"/>
</dbReference>
<comment type="subcellular location">
    <subcellularLocation>
        <location evidence="5">Cytoplasm</location>
        <location evidence="5">Cytoskeleton</location>
        <location evidence="5">Microtubule organizing center</location>
    </subcellularLocation>
</comment>
<feature type="domain" description="Gamma tubulin complex component C-terminal" evidence="7">
    <location>
        <begin position="641"/>
        <end position="1026"/>
    </location>
</feature>
<evidence type="ECO:0000313" key="10">
    <source>
        <dbReference type="Proteomes" id="UP001479436"/>
    </source>
</evidence>
<organism evidence="9 10">
    <name type="scientific">Basidiobolus ranarum</name>
    <dbReference type="NCBI Taxonomy" id="34480"/>
    <lineage>
        <taxon>Eukaryota</taxon>
        <taxon>Fungi</taxon>
        <taxon>Fungi incertae sedis</taxon>
        <taxon>Zoopagomycota</taxon>
        <taxon>Entomophthoromycotina</taxon>
        <taxon>Basidiobolomycetes</taxon>
        <taxon>Basidiobolales</taxon>
        <taxon>Basidiobolaceae</taxon>
        <taxon>Basidiobolus</taxon>
    </lineage>
</organism>
<keyword evidence="10" id="KW-1185">Reference proteome</keyword>
<gene>
    <name evidence="9" type="ORF">K7432_014523</name>
</gene>
<dbReference type="Proteomes" id="UP001479436">
    <property type="component" value="Unassembled WGS sequence"/>
</dbReference>
<keyword evidence="2 5" id="KW-0963">Cytoplasm</keyword>
<dbReference type="Pfam" id="PF17681">
    <property type="entry name" value="GCP_N_terminal"/>
    <property type="match status" value="1"/>
</dbReference>
<sequence>MKALLNLVNGIVSRLFVYDQECRTFVFRVPHFRVQGLGTMGLHRTLQHFLDFGTRLRRLENVVNTCLSSPSTFGLTGVAFAHSLSSFLLFIREVLSSFESEQNVSTEQTILKLYYLTQDLSVILQWLSNICHCDLRDEGLLDLLTESQYDDWVVNGFYIPHGSHLLSHIYEKAYELDSSTFALLRPLALSILSESSVPYFQFIDKWLRVDIFKTTQENPRNGWDNLLSQTNWDVVDPYLEFFIINTDLKQSFLERDGDGYWEDGYQISGDSPPPSFISNTLASEVLEAGKSLRLLNECRKNHPLYADCGEYHDEGLDEFSNCSISLRWLFKIREIEEHQKLLMEHKRIMVSLIAQRGIERKLLLQKEIDQSREIRVQKKHKAEAAMNAMREERARRLKLIADKKEAYRKSIMDFLAEQKIFAENQRQNETKGHSRRAKATFNETSHNSLTHTALSSDMLTLEESQSKEIVVTPEYTSDQEEVTVEHDAITDIVEHTSTLKIGDQSDRGDKQSESSVFEADNNVLTNDEVLSPNREEHSSNVTHELDDSSLESSEHTVDDISLTESDSDAFGSSHTGLLTQKSENFVELLESLARHGSENPAEDYIPPLSIINQHTIVHTLKRHCRLINSSVLSFFFHEMNLTGHLNVLRQYLLLGNGFYVNGIVQALFDDDANLDEFTDDHRLDEKAKISAIGFNNHFGWPLSGRKLNSALKAALLETISDELPLEFMDSTRVNEIKDLDDRLEFLTHFTGHDTSQIEAEGIEALDFIRVKYHAPHPLDVIITPTSISKYNQVFNFLLRVLRVDAVSRHIFRQTRLQHRQTLDEAGDLGYTQMLWKFRFEIHQFINAIRGYVFDYAVGATWENFSSVINKIVEENDFQRQYERYINANEEDSETLHIMDLRSLMEYHDMVLERILHRCFLLPNQNFIMNVITEIFELILELAQVLEHPQDSDFSEISALYEEFKTSREKLVAGLLRLEHAHPNNNRSSSNAGSQTTSAAISSHEYVDKKDGVTYIQEFLLRFDFSRRYMKD</sequence>
<comment type="caution">
    <text evidence="9">The sequence shown here is derived from an EMBL/GenBank/DDBJ whole genome shotgun (WGS) entry which is preliminary data.</text>
</comment>
<evidence type="ECO:0000256" key="6">
    <source>
        <dbReference type="SAM" id="MobiDB-lite"/>
    </source>
</evidence>
<dbReference type="InterPro" id="IPR007259">
    <property type="entry name" value="GCP"/>
</dbReference>
<evidence type="ECO:0000313" key="9">
    <source>
        <dbReference type="EMBL" id="KAK9760951.1"/>
    </source>
</evidence>
<proteinExistence type="inferred from homology"/>
<evidence type="ECO:0000256" key="2">
    <source>
        <dbReference type="ARBA" id="ARBA00022490"/>
    </source>
</evidence>
<evidence type="ECO:0000256" key="3">
    <source>
        <dbReference type="ARBA" id="ARBA00022701"/>
    </source>
</evidence>
<evidence type="ECO:0000259" key="7">
    <source>
        <dbReference type="Pfam" id="PF04130"/>
    </source>
</evidence>
<dbReference type="EMBL" id="JASJQH010001677">
    <property type="protein sequence ID" value="KAK9760951.1"/>
    <property type="molecule type" value="Genomic_DNA"/>
</dbReference>
<reference evidence="9 10" key="1">
    <citation type="submission" date="2023-04" db="EMBL/GenBank/DDBJ databases">
        <title>Genome of Basidiobolus ranarum AG-B5.</title>
        <authorList>
            <person name="Stajich J.E."/>
            <person name="Carter-House D."/>
            <person name="Gryganskyi A."/>
        </authorList>
    </citation>
    <scope>NUCLEOTIDE SEQUENCE [LARGE SCALE GENOMIC DNA]</scope>
    <source>
        <strain evidence="9 10">AG-B5</strain>
    </source>
</reference>
<dbReference type="InterPro" id="IPR042241">
    <property type="entry name" value="GCP_C_sf"/>
</dbReference>
<feature type="compositionally biased region" description="Basic and acidic residues" evidence="6">
    <location>
        <begin position="503"/>
        <end position="512"/>
    </location>
</feature>
<dbReference type="InterPro" id="IPR040457">
    <property type="entry name" value="GCP_C"/>
</dbReference>
<evidence type="ECO:0000256" key="1">
    <source>
        <dbReference type="ARBA" id="ARBA00010337"/>
    </source>
</evidence>